<evidence type="ECO:0000313" key="7">
    <source>
        <dbReference type="EMBL" id="GGO67862.1"/>
    </source>
</evidence>
<keyword evidence="5" id="KW-0472">Membrane</keyword>
<keyword evidence="2" id="KW-1003">Cell membrane</keyword>
<comment type="caution">
    <text evidence="7">The sequence shown here is derived from an EMBL/GenBank/DDBJ whole genome shotgun (WGS) entry which is preliminary data.</text>
</comment>
<organism evidence="7 8">
    <name type="scientific">Bowmanella pacifica</name>
    <dbReference type="NCBI Taxonomy" id="502051"/>
    <lineage>
        <taxon>Bacteria</taxon>
        <taxon>Pseudomonadati</taxon>
        <taxon>Pseudomonadota</taxon>
        <taxon>Gammaproteobacteria</taxon>
        <taxon>Alteromonadales</taxon>
        <taxon>Alteromonadaceae</taxon>
        <taxon>Bowmanella</taxon>
    </lineage>
</organism>
<reference evidence="7" key="2">
    <citation type="submission" date="2020-09" db="EMBL/GenBank/DDBJ databases">
        <authorList>
            <person name="Sun Q."/>
            <person name="Zhou Y."/>
        </authorList>
    </citation>
    <scope>NUCLEOTIDE SEQUENCE</scope>
    <source>
        <strain evidence="7">CGMCC 1.7086</strain>
    </source>
</reference>
<dbReference type="Pfam" id="PF03279">
    <property type="entry name" value="Lip_A_acyltrans"/>
    <property type="match status" value="1"/>
</dbReference>
<keyword evidence="3" id="KW-0997">Cell inner membrane</keyword>
<dbReference type="PANTHER" id="PTHR30606:SF10">
    <property type="entry name" value="PHOSPHATIDYLINOSITOL MANNOSIDE ACYLTRANSFERASE"/>
    <property type="match status" value="1"/>
</dbReference>
<dbReference type="GO" id="GO:0016746">
    <property type="term" value="F:acyltransferase activity"/>
    <property type="evidence" value="ECO:0007669"/>
    <property type="project" value="UniProtKB-KW"/>
</dbReference>
<evidence type="ECO:0000256" key="5">
    <source>
        <dbReference type="ARBA" id="ARBA00023136"/>
    </source>
</evidence>
<dbReference type="InterPro" id="IPR004960">
    <property type="entry name" value="LipA_acyltrans"/>
</dbReference>
<dbReference type="EMBL" id="BMLS01000002">
    <property type="protein sequence ID" value="GGO67862.1"/>
    <property type="molecule type" value="Genomic_DNA"/>
</dbReference>
<keyword evidence="4" id="KW-0808">Transferase</keyword>
<protein>
    <submittedName>
        <fullName evidence="7">Lipid A biosynthesis lauroyl acyltransferase</fullName>
    </submittedName>
</protein>
<keyword evidence="8" id="KW-1185">Reference proteome</keyword>
<gene>
    <name evidence="7" type="ORF">GCM10010982_15410</name>
</gene>
<evidence type="ECO:0000256" key="4">
    <source>
        <dbReference type="ARBA" id="ARBA00022679"/>
    </source>
</evidence>
<evidence type="ECO:0000256" key="6">
    <source>
        <dbReference type="ARBA" id="ARBA00023315"/>
    </source>
</evidence>
<keyword evidence="6 7" id="KW-0012">Acyltransferase</keyword>
<dbReference type="CDD" id="cd07984">
    <property type="entry name" value="LPLAT_LABLAT-like"/>
    <property type="match status" value="1"/>
</dbReference>
<evidence type="ECO:0000256" key="1">
    <source>
        <dbReference type="ARBA" id="ARBA00004533"/>
    </source>
</evidence>
<evidence type="ECO:0000256" key="2">
    <source>
        <dbReference type="ARBA" id="ARBA00022475"/>
    </source>
</evidence>
<evidence type="ECO:0000256" key="3">
    <source>
        <dbReference type="ARBA" id="ARBA00022519"/>
    </source>
</evidence>
<reference evidence="7" key="1">
    <citation type="journal article" date="2014" name="Int. J. Syst. Evol. Microbiol.">
        <title>Complete genome sequence of Corynebacterium casei LMG S-19264T (=DSM 44701T), isolated from a smear-ripened cheese.</title>
        <authorList>
            <consortium name="US DOE Joint Genome Institute (JGI-PGF)"/>
            <person name="Walter F."/>
            <person name="Albersmeier A."/>
            <person name="Kalinowski J."/>
            <person name="Ruckert C."/>
        </authorList>
    </citation>
    <scope>NUCLEOTIDE SEQUENCE</scope>
    <source>
        <strain evidence="7">CGMCC 1.7086</strain>
    </source>
</reference>
<dbReference type="Proteomes" id="UP000606935">
    <property type="component" value="Unassembled WGS sequence"/>
</dbReference>
<proteinExistence type="predicted"/>
<comment type="subcellular location">
    <subcellularLocation>
        <location evidence="1">Cell inner membrane</location>
    </subcellularLocation>
</comment>
<dbReference type="AlphaFoldDB" id="A0A917YVK8"/>
<sequence length="280" mass="31907">MRDGRISIQQHLVVFLLRFLTCLPRRTRPYLAGGLARLILAMARRTRTRAAGNVNKALPNLSSEQVKRLCFRSYATIIRGLLDCLDLNNLEIEIYCDESVRQQLNGGRGLCVATLHTCCYELVPLALQRLTGRSVTLTHMPAFIPSAHNPYQRAGIDYVEKKQDGAFVRLLQHIQQGAVVSLHADLFARDVNVNFFGRQTTAPAGPAMLSAFAGTPMLLAYGCIGDNGRYQVYIESFMTEPVARTKQAYTEAIQLLYDRFERIILRYPEQWYWSFNRWRT</sequence>
<dbReference type="RefSeq" id="WP_188692750.1">
    <property type="nucleotide sequence ID" value="NZ_BMLS01000002.1"/>
</dbReference>
<evidence type="ECO:0000313" key="8">
    <source>
        <dbReference type="Proteomes" id="UP000606935"/>
    </source>
</evidence>
<accession>A0A917YVK8</accession>
<name>A0A917YVK8_9ALTE</name>
<dbReference type="GO" id="GO:0009247">
    <property type="term" value="P:glycolipid biosynthetic process"/>
    <property type="evidence" value="ECO:0007669"/>
    <property type="project" value="UniProtKB-ARBA"/>
</dbReference>
<dbReference type="PANTHER" id="PTHR30606">
    <property type="entry name" value="LIPID A BIOSYNTHESIS LAUROYL ACYLTRANSFERASE"/>
    <property type="match status" value="1"/>
</dbReference>
<dbReference type="GO" id="GO:0005886">
    <property type="term" value="C:plasma membrane"/>
    <property type="evidence" value="ECO:0007669"/>
    <property type="project" value="UniProtKB-SubCell"/>
</dbReference>